<feature type="transmembrane region" description="Helical" evidence="9">
    <location>
        <begin position="118"/>
        <end position="137"/>
    </location>
</feature>
<comment type="similarity">
    <text evidence="2">Belongs to the amino acid-polyamine-organocation (APC) superfamily. Basic amino acid/polyamine antiporter (APA) (TC 2.A.3.2) family.</text>
</comment>
<feature type="transmembrane region" description="Helical" evidence="9">
    <location>
        <begin position="82"/>
        <end position="106"/>
    </location>
</feature>
<reference evidence="10 11" key="1">
    <citation type="submission" date="2015-02" db="EMBL/GenBank/DDBJ databases">
        <title>Genome Sequencing of Rickettsiales.</title>
        <authorList>
            <person name="Daugherty S.C."/>
            <person name="Su Q."/>
            <person name="Abolude K."/>
            <person name="Beier-Sexton M."/>
            <person name="Carlyon J.A."/>
            <person name="Carter R."/>
            <person name="Day N.P."/>
            <person name="Dumler S.J."/>
            <person name="Dyachenko V."/>
            <person name="Godinez A."/>
            <person name="Kurtti T.J."/>
            <person name="Lichay M."/>
            <person name="Mullins K.E."/>
            <person name="Ott S."/>
            <person name="Pappas-Brown V."/>
            <person name="Paris D.H."/>
            <person name="Patel P."/>
            <person name="Richards A.L."/>
            <person name="Sadzewicz L."/>
            <person name="Sears K."/>
            <person name="Seidman D."/>
            <person name="Sengamalay N."/>
            <person name="Stenos J."/>
            <person name="Tallon L.J."/>
            <person name="Vincent G."/>
            <person name="Fraser C.M."/>
            <person name="Munderloh U."/>
            <person name="Dunning-Hotopp J.C."/>
        </authorList>
    </citation>
    <scope>NUCLEOTIDE SEQUENCE [LARGE SCALE GENOMIC DNA]</scope>
    <source>
        <strain evidence="10 11">Fuller</strain>
    </source>
</reference>
<evidence type="ECO:0000313" key="11">
    <source>
        <dbReference type="Proteomes" id="UP000033616"/>
    </source>
</evidence>
<feature type="transmembrane region" description="Helical" evidence="9">
    <location>
        <begin position="149"/>
        <end position="169"/>
    </location>
</feature>
<keyword evidence="11" id="KW-1185">Reference proteome</keyword>
<dbReference type="OrthoDB" id="3185104at2"/>
<accession>A0A0F3ML40</accession>
<gene>
    <name evidence="10" type="ORF">OCHUTO_0485</name>
</gene>
<dbReference type="PATRIC" id="fig|1359168.3.peg.1258"/>
<dbReference type="STRING" id="1359168.OCHUTO_0485"/>
<evidence type="ECO:0000256" key="8">
    <source>
        <dbReference type="ARBA" id="ARBA00045636"/>
    </source>
</evidence>
<dbReference type="GO" id="GO:0005886">
    <property type="term" value="C:plasma membrane"/>
    <property type="evidence" value="ECO:0007669"/>
    <property type="project" value="UniProtKB-SubCell"/>
</dbReference>
<dbReference type="Proteomes" id="UP000033616">
    <property type="component" value="Unassembled WGS sequence"/>
</dbReference>
<feature type="transmembrane region" description="Helical" evidence="9">
    <location>
        <begin position="319"/>
        <end position="342"/>
    </location>
</feature>
<feature type="transmembrane region" description="Helical" evidence="9">
    <location>
        <begin position="381"/>
        <end position="399"/>
    </location>
</feature>
<feature type="transmembrane region" description="Helical" evidence="9">
    <location>
        <begin position="348"/>
        <end position="369"/>
    </location>
</feature>
<feature type="transmembrane region" description="Helical" evidence="9">
    <location>
        <begin position="223"/>
        <end position="244"/>
    </location>
</feature>
<evidence type="ECO:0000256" key="7">
    <source>
        <dbReference type="ARBA" id="ARBA00023136"/>
    </source>
</evidence>
<dbReference type="Gene3D" id="1.20.1740.10">
    <property type="entry name" value="Amino acid/polyamine transporter I"/>
    <property type="match status" value="1"/>
</dbReference>
<comment type="subcellular location">
    <subcellularLocation>
        <location evidence="1">Cell membrane</location>
        <topology evidence="1">Multi-pass membrane protein</topology>
    </subcellularLocation>
</comment>
<dbReference type="GO" id="GO:0022857">
    <property type="term" value="F:transmembrane transporter activity"/>
    <property type="evidence" value="ECO:0007669"/>
    <property type="project" value="InterPro"/>
</dbReference>
<evidence type="ECO:0000256" key="6">
    <source>
        <dbReference type="ARBA" id="ARBA00022989"/>
    </source>
</evidence>
<evidence type="ECO:0000256" key="9">
    <source>
        <dbReference type="SAM" id="Phobius"/>
    </source>
</evidence>
<evidence type="ECO:0000256" key="2">
    <source>
        <dbReference type="ARBA" id="ARBA00008220"/>
    </source>
</evidence>
<dbReference type="Pfam" id="PF13520">
    <property type="entry name" value="AA_permease_2"/>
    <property type="match status" value="1"/>
</dbReference>
<feature type="transmembrane region" description="Helical" evidence="9">
    <location>
        <begin position="273"/>
        <end position="298"/>
    </location>
</feature>
<dbReference type="AlphaFoldDB" id="A0A0F3ML40"/>
<feature type="transmembrane region" description="Helical" evidence="9">
    <location>
        <begin position="7"/>
        <end position="28"/>
    </location>
</feature>
<comment type="caution">
    <text evidence="10">The sequence shown here is derived from an EMBL/GenBank/DDBJ whole genome shotgun (WGS) entry which is preliminary data.</text>
</comment>
<sequence>MLTSKNIGFWSVLSIVVSSQVGSGIFLLPSTLAPFGYISILSWLLTGLGAIFLALTFSNLCKQFPKTGGPHAFVYQAFGKKAAFFTAWTYWVISWISSVALILTAVSYINYIIDCHNIYLTMILKITITIASMLLNLNGLHISRQLDFVFTLLKLLPLVILPLICLPSINYDYFITSNNYTVPLFLQNLQAASFITFWGFIGFETATAPAEAVINPTKTIPKAIIIGTSCVIAIYLLSSIAILGTVPNNILATSIAPFAEAANITLGNNWNNIIAFSAIIICLSTLNAWILTSGQIALGAAQDQLFPQFFLKKNQQNDPIWGVIISSLGMIVLILCTASSHLIEQINFVINISVIAFLWIYAICTISYLKILFTSELKTNYNNFIISVIALIFCIWIMLGSGWNMLLSSLSITATGIPIYIYTTSVQNKK</sequence>
<organism evidence="10 11">
    <name type="scientific">Orientia chuto str. Dubai</name>
    <dbReference type="NCBI Taxonomy" id="1359168"/>
    <lineage>
        <taxon>Bacteria</taxon>
        <taxon>Pseudomonadati</taxon>
        <taxon>Pseudomonadota</taxon>
        <taxon>Alphaproteobacteria</taxon>
        <taxon>Rickettsiales</taxon>
        <taxon>Rickettsiaceae</taxon>
        <taxon>Rickettsieae</taxon>
        <taxon>Orientia</taxon>
    </lineage>
</organism>
<dbReference type="InterPro" id="IPR050367">
    <property type="entry name" value="APC_superfamily"/>
</dbReference>
<dbReference type="EMBL" id="LANP01000010">
    <property type="protein sequence ID" value="KJV56366.1"/>
    <property type="molecule type" value="Genomic_DNA"/>
</dbReference>
<dbReference type="PIRSF" id="PIRSF006060">
    <property type="entry name" value="AA_transporter"/>
    <property type="match status" value="1"/>
</dbReference>
<keyword evidence="6 9" id="KW-1133">Transmembrane helix</keyword>
<dbReference type="RefSeq" id="WP_045797191.1">
    <property type="nucleotide sequence ID" value="NZ_LANP01000010.1"/>
</dbReference>
<dbReference type="InterPro" id="IPR002293">
    <property type="entry name" value="AA/rel_permease1"/>
</dbReference>
<evidence type="ECO:0000256" key="3">
    <source>
        <dbReference type="ARBA" id="ARBA00021069"/>
    </source>
</evidence>
<dbReference type="PANTHER" id="PTHR42770:SF18">
    <property type="entry name" value="ARGININE_AGMATINE ANTIPORTER"/>
    <property type="match status" value="1"/>
</dbReference>
<keyword evidence="7 9" id="KW-0472">Membrane</keyword>
<feature type="transmembrane region" description="Helical" evidence="9">
    <location>
        <begin position="189"/>
        <end position="211"/>
    </location>
</feature>
<protein>
    <recommendedName>
        <fullName evidence="3">Arginine/agmatine antiporter</fullName>
    </recommendedName>
</protein>
<comment type="function">
    <text evidence="8">Major component of the acid-resistance (AR) system allowing enteric pathogens to survive the acidic environment in the stomach. Exchanges extracellular arginine for its intracellular decarboxylation product agmatine (Agm) thereby expelling intracellular protons. Probably undergoes several conformational states in order to translocate the substrate across the membrane; keeps the substrate accessible to only 1 side of the membrane at a time by opening and closing 3 membrane-internal gates.</text>
</comment>
<evidence type="ECO:0000313" key="10">
    <source>
        <dbReference type="EMBL" id="KJV56366.1"/>
    </source>
</evidence>
<name>A0A0F3ML40_9RICK</name>
<evidence type="ECO:0000256" key="1">
    <source>
        <dbReference type="ARBA" id="ARBA00004651"/>
    </source>
</evidence>
<dbReference type="PANTHER" id="PTHR42770">
    <property type="entry name" value="AMINO ACID TRANSPORTER-RELATED"/>
    <property type="match status" value="1"/>
</dbReference>
<proteinExistence type="inferred from homology"/>
<feature type="transmembrane region" description="Helical" evidence="9">
    <location>
        <begin position="405"/>
        <end position="423"/>
    </location>
</feature>
<keyword evidence="4" id="KW-1003">Cell membrane</keyword>
<evidence type="ECO:0000256" key="5">
    <source>
        <dbReference type="ARBA" id="ARBA00022692"/>
    </source>
</evidence>
<feature type="transmembrane region" description="Helical" evidence="9">
    <location>
        <begin position="40"/>
        <end position="61"/>
    </location>
</feature>
<evidence type="ECO:0000256" key="4">
    <source>
        <dbReference type="ARBA" id="ARBA00022475"/>
    </source>
</evidence>
<keyword evidence="5 9" id="KW-0812">Transmembrane</keyword>